<dbReference type="Proteomes" id="UP000555322">
    <property type="component" value="Unassembled WGS sequence"/>
</dbReference>
<proteinExistence type="predicted"/>
<accession>A0ABX1UR02</accession>
<reference evidence="1 2" key="1">
    <citation type="submission" date="2020-04" db="EMBL/GenBank/DDBJ databases">
        <title>Acinetobacter Taxon 24.</title>
        <authorList>
            <person name="Nemec A."/>
            <person name="Radolfova-Krizova L."/>
            <person name="Higgins P.G."/>
            <person name="Spanelova P."/>
        </authorList>
    </citation>
    <scope>NUCLEOTIDE SEQUENCE [LARGE SCALE GENOMIC DNA]</scope>
    <source>
        <strain evidence="1 2">ANC 5084</strain>
    </source>
</reference>
<evidence type="ECO:0000313" key="2">
    <source>
        <dbReference type="Proteomes" id="UP000555322"/>
    </source>
</evidence>
<dbReference type="InterPro" id="IPR036388">
    <property type="entry name" value="WH-like_DNA-bd_sf"/>
</dbReference>
<dbReference type="RefSeq" id="WP_131266346.1">
    <property type="nucleotide sequence ID" value="NZ_JABERJ010000007.1"/>
</dbReference>
<sequence length="303" mass="33930">MKSNLAHEPPIPQGQVVHFPKNERKSMLKKDDGFTPLPNFICDEGYLAVLSGDAIKCIVLLNRHIKGFHLEQKALGEVLVMKITGIKDKRTVRKCMADLAKLQLISITKTMGKNSSYTLTLDDRISIEAVTSNVTTSHVGTSNVVTSHVTTPVTSNATTPVTSNVTTTSDIKCHSVKEIDLKENIKKNFKEENSPEHSVDEVLNLWTPDLHSLNSWLQRSGEMAMTQDLVNQVLLEVNAYYEPRLKAGLITETLMYSNFVKWVKRGYKPKAQTKPNLNVNDAWNNIPEFQGDVTPVEIPEDFV</sequence>
<comment type="caution">
    <text evidence="1">The sequence shown here is derived from an EMBL/GenBank/DDBJ whole genome shotgun (WGS) entry which is preliminary data.</text>
</comment>
<name>A0ABX1UR02_9GAMM</name>
<dbReference type="EMBL" id="JABERJ010000007">
    <property type="protein sequence ID" value="NNH25647.1"/>
    <property type="molecule type" value="Genomic_DNA"/>
</dbReference>
<dbReference type="Gene3D" id="1.10.10.10">
    <property type="entry name" value="Winged helix-like DNA-binding domain superfamily/Winged helix DNA-binding domain"/>
    <property type="match status" value="1"/>
</dbReference>
<organism evidence="1 2">
    <name type="scientific">Acinetobacter terrestris</name>
    <dbReference type="NCBI Taxonomy" id="2529843"/>
    <lineage>
        <taxon>Bacteria</taxon>
        <taxon>Pseudomonadati</taxon>
        <taxon>Pseudomonadota</taxon>
        <taxon>Gammaproteobacteria</taxon>
        <taxon>Moraxellales</taxon>
        <taxon>Moraxellaceae</taxon>
        <taxon>Acinetobacter</taxon>
        <taxon>Acinetobacter Taxon 24</taxon>
    </lineage>
</organism>
<protein>
    <submittedName>
        <fullName evidence="1">Replication protein</fullName>
    </submittedName>
</protein>
<keyword evidence="2" id="KW-1185">Reference proteome</keyword>
<evidence type="ECO:0000313" key="1">
    <source>
        <dbReference type="EMBL" id="NNH25647.1"/>
    </source>
</evidence>
<gene>
    <name evidence="1" type="ORF">HLH15_03955</name>
</gene>